<name>U2TBN5_LEIAQ</name>
<evidence type="ECO:0000313" key="3">
    <source>
        <dbReference type="Proteomes" id="UP000016605"/>
    </source>
</evidence>
<comment type="caution">
    <text evidence="2">The sequence shown here is derived from an EMBL/GenBank/DDBJ whole genome shotgun (WGS) entry which is preliminary data.</text>
</comment>
<feature type="compositionally biased region" description="Basic and acidic residues" evidence="1">
    <location>
        <begin position="13"/>
        <end position="31"/>
    </location>
</feature>
<feature type="compositionally biased region" description="Basic and acidic residues" evidence="1">
    <location>
        <begin position="46"/>
        <end position="59"/>
    </location>
</feature>
<organism evidence="2 3">
    <name type="scientific">Leifsonia aquatica ATCC 14665</name>
    <dbReference type="NCBI Taxonomy" id="1358026"/>
    <lineage>
        <taxon>Bacteria</taxon>
        <taxon>Bacillati</taxon>
        <taxon>Actinomycetota</taxon>
        <taxon>Actinomycetes</taxon>
        <taxon>Micrococcales</taxon>
        <taxon>Microbacteriaceae</taxon>
        <taxon>Leifsonia</taxon>
    </lineage>
</organism>
<protein>
    <submittedName>
        <fullName evidence="2">Uncharacterized protein</fullName>
    </submittedName>
</protein>
<dbReference type="EMBL" id="AWVQ01000186">
    <property type="protein sequence ID" value="ERK72102.1"/>
    <property type="molecule type" value="Genomic_DNA"/>
</dbReference>
<dbReference type="Proteomes" id="UP000016605">
    <property type="component" value="Unassembled WGS sequence"/>
</dbReference>
<evidence type="ECO:0000313" key="2">
    <source>
        <dbReference type="EMBL" id="ERK72102.1"/>
    </source>
</evidence>
<reference evidence="2 3" key="1">
    <citation type="submission" date="2013-08" db="EMBL/GenBank/DDBJ databases">
        <authorList>
            <person name="Weinstock G."/>
            <person name="Sodergren E."/>
            <person name="Wylie T."/>
            <person name="Fulton L."/>
            <person name="Fulton R."/>
            <person name="Fronick C."/>
            <person name="O'Laughlin M."/>
            <person name="Godfrey J."/>
            <person name="Miner T."/>
            <person name="Herter B."/>
            <person name="Appelbaum E."/>
            <person name="Cordes M."/>
            <person name="Lek S."/>
            <person name="Wollam A."/>
            <person name="Pepin K.H."/>
            <person name="Palsikar V.B."/>
            <person name="Mitreva M."/>
            <person name="Wilson R.K."/>
        </authorList>
    </citation>
    <scope>NUCLEOTIDE SEQUENCE [LARGE SCALE GENOMIC DNA]</scope>
    <source>
        <strain evidence="2 3">ATCC 14665</strain>
    </source>
</reference>
<gene>
    <name evidence="2" type="ORF">N136_01530</name>
</gene>
<accession>U2TBN5</accession>
<dbReference type="AlphaFoldDB" id="U2TBN5"/>
<feature type="region of interest" description="Disordered" evidence="1">
    <location>
        <begin position="1"/>
        <end position="68"/>
    </location>
</feature>
<proteinExistence type="predicted"/>
<sequence length="68" mass="7941">MTRRYGAASVLSSDRRTTLRVRRERDTDRRHPAAASTDVGGRAQNRRHEDLGDLRTVRRDRCRPRPAR</sequence>
<dbReference type="HOGENOM" id="CLU_2788809_0_0_11"/>
<evidence type="ECO:0000256" key="1">
    <source>
        <dbReference type="SAM" id="MobiDB-lite"/>
    </source>
</evidence>